<dbReference type="InterPro" id="IPR003594">
    <property type="entry name" value="HATPase_dom"/>
</dbReference>
<proteinExistence type="predicted"/>
<keyword evidence="8" id="KW-0067">ATP-binding</keyword>
<evidence type="ECO:0000313" key="8">
    <source>
        <dbReference type="EMBL" id="MCU6795507.1"/>
    </source>
</evidence>
<dbReference type="RefSeq" id="WP_262686441.1">
    <property type="nucleotide sequence ID" value="NZ_JAOQIO010000094.1"/>
</dbReference>
<feature type="domain" description="Histidine kinase/HSP90-like ATPase" evidence="7">
    <location>
        <begin position="70"/>
        <end position="129"/>
    </location>
</feature>
<dbReference type="InterPro" id="IPR004358">
    <property type="entry name" value="Sig_transdc_His_kin-like_C"/>
</dbReference>
<dbReference type="Pfam" id="PF02518">
    <property type="entry name" value="HATPase_c"/>
    <property type="match status" value="1"/>
</dbReference>
<evidence type="ECO:0000256" key="4">
    <source>
        <dbReference type="ARBA" id="ARBA00022777"/>
    </source>
</evidence>
<feature type="coiled-coil region" evidence="6">
    <location>
        <begin position="47"/>
        <end position="74"/>
    </location>
</feature>
<dbReference type="GO" id="GO:0005524">
    <property type="term" value="F:ATP binding"/>
    <property type="evidence" value="ECO:0007669"/>
    <property type="project" value="UniProtKB-KW"/>
</dbReference>
<dbReference type="Proteomes" id="UP001652445">
    <property type="component" value="Unassembled WGS sequence"/>
</dbReference>
<dbReference type="EC" id="2.7.13.3" evidence="2"/>
<accession>A0ABT2UNS7</accession>
<evidence type="ECO:0000256" key="5">
    <source>
        <dbReference type="ARBA" id="ARBA00023012"/>
    </source>
</evidence>
<evidence type="ECO:0000256" key="2">
    <source>
        <dbReference type="ARBA" id="ARBA00012438"/>
    </source>
</evidence>
<protein>
    <recommendedName>
        <fullName evidence="2">histidine kinase</fullName>
        <ecNumber evidence="2">2.7.13.3</ecNumber>
    </recommendedName>
</protein>
<gene>
    <name evidence="8" type="ORF">OB236_25675</name>
</gene>
<reference evidence="8 9" key="1">
    <citation type="submission" date="2022-09" db="EMBL/GenBank/DDBJ databases">
        <authorList>
            <person name="Han X.L."/>
            <person name="Wang Q."/>
            <person name="Lu T."/>
        </authorList>
    </citation>
    <scope>NUCLEOTIDE SEQUENCE [LARGE SCALE GENOMIC DNA]</scope>
    <source>
        <strain evidence="8 9">WQ 127069</strain>
    </source>
</reference>
<evidence type="ECO:0000256" key="6">
    <source>
        <dbReference type="SAM" id="Coils"/>
    </source>
</evidence>
<dbReference type="PANTHER" id="PTHR43047:SF72">
    <property type="entry name" value="OSMOSENSING HISTIDINE PROTEIN KINASE SLN1"/>
    <property type="match status" value="1"/>
</dbReference>
<sequence length="131" mass="14387">MGVKIVTPRGNIFGSLCAFDHNYYQYRDQDVALLKSLAIFFANVLELEETAKSLQEAEQSNIDLLEEKANLLAVTFTQIHVADSTESDTGTGTGLGLYISKQLVELMNGRIWLEQSSSSGACFSCEITLSI</sequence>
<organism evidence="8 9">
    <name type="scientific">Paenibacillus baimaensis</name>
    <dbReference type="NCBI Taxonomy" id="2982185"/>
    <lineage>
        <taxon>Bacteria</taxon>
        <taxon>Bacillati</taxon>
        <taxon>Bacillota</taxon>
        <taxon>Bacilli</taxon>
        <taxon>Bacillales</taxon>
        <taxon>Paenibacillaceae</taxon>
        <taxon>Paenibacillus</taxon>
    </lineage>
</organism>
<comment type="caution">
    <text evidence="8">The sequence shown here is derived from an EMBL/GenBank/DDBJ whole genome shotgun (WGS) entry which is preliminary data.</text>
</comment>
<evidence type="ECO:0000256" key="3">
    <source>
        <dbReference type="ARBA" id="ARBA00022679"/>
    </source>
</evidence>
<comment type="catalytic activity">
    <reaction evidence="1">
        <text>ATP + protein L-histidine = ADP + protein N-phospho-L-histidine.</text>
        <dbReference type="EC" id="2.7.13.3"/>
    </reaction>
</comment>
<evidence type="ECO:0000259" key="7">
    <source>
        <dbReference type="Pfam" id="PF02518"/>
    </source>
</evidence>
<dbReference type="PANTHER" id="PTHR43047">
    <property type="entry name" value="TWO-COMPONENT HISTIDINE PROTEIN KINASE"/>
    <property type="match status" value="1"/>
</dbReference>
<dbReference type="Gene3D" id="3.30.565.10">
    <property type="entry name" value="Histidine kinase-like ATPase, C-terminal domain"/>
    <property type="match status" value="1"/>
</dbReference>
<dbReference type="InterPro" id="IPR036890">
    <property type="entry name" value="HATPase_C_sf"/>
</dbReference>
<keyword evidence="9" id="KW-1185">Reference proteome</keyword>
<evidence type="ECO:0000256" key="1">
    <source>
        <dbReference type="ARBA" id="ARBA00000085"/>
    </source>
</evidence>
<keyword evidence="5" id="KW-0902">Two-component regulatory system</keyword>
<name>A0ABT2UNS7_9BACL</name>
<keyword evidence="8" id="KW-0547">Nucleotide-binding</keyword>
<keyword evidence="3" id="KW-0808">Transferase</keyword>
<dbReference type="SUPFAM" id="SSF55874">
    <property type="entry name" value="ATPase domain of HSP90 chaperone/DNA topoisomerase II/histidine kinase"/>
    <property type="match status" value="1"/>
</dbReference>
<keyword evidence="4" id="KW-0418">Kinase</keyword>
<dbReference type="SUPFAM" id="SSF55781">
    <property type="entry name" value="GAF domain-like"/>
    <property type="match status" value="1"/>
</dbReference>
<keyword evidence="6" id="KW-0175">Coiled coil</keyword>
<evidence type="ECO:0000313" key="9">
    <source>
        <dbReference type="Proteomes" id="UP001652445"/>
    </source>
</evidence>
<dbReference type="EMBL" id="JAOQIO010000094">
    <property type="protein sequence ID" value="MCU6795507.1"/>
    <property type="molecule type" value="Genomic_DNA"/>
</dbReference>
<dbReference type="PRINTS" id="PR00344">
    <property type="entry name" value="BCTRLSENSOR"/>
</dbReference>